<comment type="caution">
    <text evidence="1">The sequence shown here is derived from an EMBL/GenBank/DDBJ whole genome shotgun (WGS) entry which is preliminary data.</text>
</comment>
<dbReference type="EMBL" id="JANAVB010020400">
    <property type="protein sequence ID" value="KAJ6827152.1"/>
    <property type="molecule type" value="Genomic_DNA"/>
</dbReference>
<dbReference type="Proteomes" id="UP001140949">
    <property type="component" value="Unassembled WGS sequence"/>
</dbReference>
<dbReference type="AlphaFoldDB" id="A0AAX6GF05"/>
<evidence type="ECO:0000313" key="1">
    <source>
        <dbReference type="EMBL" id="KAJ6827152.1"/>
    </source>
</evidence>
<name>A0AAX6GF05_IRIPA</name>
<gene>
    <name evidence="1" type="ORF">M6B38_367895</name>
</gene>
<protein>
    <submittedName>
        <fullName evidence="1">Uncharacterized protein</fullName>
    </submittedName>
</protein>
<reference evidence="1" key="2">
    <citation type="submission" date="2023-04" db="EMBL/GenBank/DDBJ databases">
        <authorList>
            <person name="Bruccoleri R.E."/>
            <person name="Oakeley E.J."/>
            <person name="Faust A.-M."/>
            <person name="Dessus-Babus S."/>
            <person name="Altorfer M."/>
            <person name="Burckhardt D."/>
            <person name="Oertli M."/>
            <person name="Naumann U."/>
            <person name="Petersen F."/>
            <person name="Wong J."/>
        </authorList>
    </citation>
    <scope>NUCLEOTIDE SEQUENCE</scope>
    <source>
        <strain evidence="1">GSM-AAB239-AS_SAM_17_03QT</strain>
        <tissue evidence="1">Leaf</tissue>
    </source>
</reference>
<accession>A0AAX6GF05</accession>
<organism evidence="1 2">
    <name type="scientific">Iris pallida</name>
    <name type="common">Sweet iris</name>
    <dbReference type="NCBI Taxonomy" id="29817"/>
    <lineage>
        <taxon>Eukaryota</taxon>
        <taxon>Viridiplantae</taxon>
        <taxon>Streptophyta</taxon>
        <taxon>Embryophyta</taxon>
        <taxon>Tracheophyta</taxon>
        <taxon>Spermatophyta</taxon>
        <taxon>Magnoliopsida</taxon>
        <taxon>Liliopsida</taxon>
        <taxon>Asparagales</taxon>
        <taxon>Iridaceae</taxon>
        <taxon>Iridoideae</taxon>
        <taxon>Irideae</taxon>
        <taxon>Iris</taxon>
    </lineage>
</organism>
<sequence>MAMHLVGEDVPVAVLAGSVNDLVEAQSCDGEVGDRGGATRWWSGRLSERAGGWKRELTADPGDATMAGVVALGRESARDSSSE</sequence>
<evidence type="ECO:0000313" key="2">
    <source>
        <dbReference type="Proteomes" id="UP001140949"/>
    </source>
</evidence>
<proteinExistence type="predicted"/>
<reference evidence="1" key="1">
    <citation type="journal article" date="2023" name="GigaByte">
        <title>Genome assembly of the bearded iris, Iris pallida Lam.</title>
        <authorList>
            <person name="Bruccoleri R.E."/>
            <person name="Oakeley E.J."/>
            <person name="Faust A.M.E."/>
            <person name="Altorfer M."/>
            <person name="Dessus-Babus S."/>
            <person name="Burckhardt D."/>
            <person name="Oertli M."/>
            <person name="Naumann U."/>
            <person name="Petersen F."/>
            <person name="Wong J."/>
        </authorList>
    </citation>
    <scope>NUCLEOTIDE SEQUENCE</scope>
    <source>
        <strain evidence="1">GSM-AAB239-AS_SAM_17_03QT</strain>
    </source>
</reference>
<keyword evidence="2" id="KW-1185">Reference proteome</keyword>